<keyword evidence="2" id="KW-1133">Transmembrane helix</keyword>
<feature type="transmembrane region" description="Helical" evidence="2">
    <location>
        <begin position="187"/>
        <end position="209"/>
    </location>
</feature>
<feature type="transmembrane region" description="Helical" evidence="2">
    <location>
        <begin position="700"/>
        <end position="719"/>
    </location>
</feature>
<feature type="transmembrane region" description="Helical" evidence="2">
    <location>
        <begin position="629"/>
        <end position="651"/>
    </location>
</feature>
<dbReference type="Proteomes" id="UP001196068">
    <property type="component" value="Unassembled WGS sequence"/>
</dbReference>
<feature type="transmembrane region" description="Helical" evidence="2">
    <location>
        <begin position="118"/>
        <end position="138"/>
    </location>
</feature>
<feature type="transmembrane region" description="Helical" evidence="2">
    <location>
        <begin position="671"/>
        <end position="688"/>
    </location>
</feature>
<feature type="transmembrane region" description="Helical" evidence="2">
    <location>
        <begin position="598"/>
        <end position="622"/>
    </location>
</feature>
<feature type="transmembrane region" description="Helical" evidence="2">
    <location>
        <begin position="258"/>
        <end position="277"/>
    </location>
</feature>
<dbReference type="Pfam" id="PF10101">
    <property type="entry name" value="DUF2339"/>
    <property type="match status" value="1"/>
</dbReference>
<proteinExistence type="predicted"/>
<dbReference type="InterPro" id="IPR019286">
    <property type="entry name" value="DUF2339_TM"/>
</dbReference>
<feature type="transmembrane region" description="Helical" evidence="2">
    <location>
        <begin position="284"/>
        <end position="304"/>
    </location>
</feature>
<evidence type="ECO:0000313" key="3">
    <source>
        <dbReference type="EMBL" id="MBR0655490.1"/>
    </source>
</evidence>
<feature type="transmembrane region" description="Helical" evidence="2">
    <location>
        <begin position="468"/>
        <end position="487"/>
    </location>
</feature>
<evidence type="ECO:0000256" key="2">
    <source>
        <dbReference type="SAM" id="Phobius"/>
    </source>
</evidence>
<feature type="transmembrane region" description="Helical" evidence="2">
    <location>
        <begin position="805"/>
        <end position="824"/>
    </location>
</feature>
<feature type="transmembrane region" description="Helical" evidence="2">
    <location>
        <begin position="855"/>
        <end position="877"/>
    </location>
</feature>
<dbReference type="PANTHER" id="PTHR38434">
    <property type="entry name" value="BLL2549 PROTEIN"/>
    <property type="match status" value="1"/>
</dbReference>
<comment type="caution">
    <text evidence="3">The sequence shown here is derived from an EMBL/GenBank/DDBJ whole genome shotgun (WGS) entry which is preliminary data.</text>
</comment>
<dbReference type="PANTHER" id="PTHR38434:SF1">
    <property type="entry name" value="BLL2549 PROTEIN"/>
    <property type="match status" value="1"/>
</dbReference>
<feature type="transmembrane region" description="Helical" evidence="2">
    <location>
        <begin position="340"/>
        <end position="357"/>
    </location>
</feature>
<evidence type="ECO:0000313" key="4">
    <source>
        <dbReference type="Proteomes" id="UP001196068"/>
    </source>
</evidence>
<feature type="transmembrane region" description="Helical" evidence="2">
    <location>
        <begin position="7"/>
        <end position="26"/>
    </location>
</feature>
<keyword evidence="2" id="KW-0812">Transmembrane</keyword>
<feature type="region of interest" description="Disordered" evidence="1">
    <location>
        <begin position="67"/>
        <end position="109"/>
    </location>
</feature>
<feature type="transmembrane region" description="Helical" evidence="2">
    <location>
        <begin position="310"/>
        <end position="328"/>
    </location>
</feature>
<keyword evidence="2" id="KW-0472">Membrane</keyword>
<gene>
    <name evidence="3" type="ORF">GXW79_10385</name>
</gene>
<feature type="compositionally biased region" description="Pro residues" evidence="1">
    <location>
        <begin position="90"/>
        <end position="106"/>
    </location>
</feature>
<dbReference type="PIRSF" id="PIRSF035905">
    <property type="entry name" value="UCP035905_mp"/>
    <property type="match status" value="1"/>
</dbReference>
<evidence type="ECO:0000256" key="1">
    <source>
        <dbReference type="SAM" id="MobiDB-lite"/>
    </source>
</evidence>
<name>A0AAF1K421_9PROT</name>
<feature type="transmembrane region" description="Helical" evidence="2">
    <location>
        <begin position="739"/>
        <end position="756"/>
    </location>
</feature>
<sequence length="887" mass="92246">MDSLFGIALLIVGGLFIGWMLGISGWRQARRATAEIARLRAALHAAGIPIPDSASLETQRASEIAPKLVVAEPTSATRPGPPGTAIDLPDAPPGPPPGPPPAPQPSRPGLEELLTLRWGTWLGAAVLLLAGVFLLRTAIEEGWLGPEARCALATLLALALIGGAEWLRRRPLPDRPNLPWPDQAPAALAAGGVALLFGAAYATAVLYALVPPLIGFVLMAAAALIGIALALLQGPLVAAVGIASAYVTPALYQSDTPWLPGLFAYLLVVTAAALAVVRQVGAAWLGWVATLAAAAWIVVGGVVAQGTAGLWSPALFVPVAAALHLALLPGAALEGAVGRRLAWIPFAVLAFAGLLLVGNAAILAPATALLLLTPVAVVKGAFEPRLNRLPWLAALIGLLLLLIWPIGAWVSGAEPVTVEGVVLAILPAQAWAPEALHPFLIAGVTLAAMQAASGLWMERRAPHATRWAALPAAVPVLVLLVAYARIRGFALDAGWAAVALALSATLVGTAALARREASVQRAGVHAAGAVAALALGAAMLLSDQWLTLAVALFLPPLAWIEARADLPALRKVAIAVAAVVLARLLLNPEVASYAFGTMPILNGLLPAYGVPAAAFTIAGAMFRRRGDDLAVALLEAGAIAFSTALLMLEIRHAATGGTFSDALTDTSFREQAWQVAGLSVMSTLLLLANRRLGDRPVLRWGWRLHLSAAIALGVLLLLANPAFDAEAMVLRMPVLNELLLAYTLPALLAGLAMRAPEAGWMPGFRTALGAYAVVAVFAWVTLEVRHLFNPKTMALALADPGEPELYAYTGAWLLLAGCLLALGIRQRIPALRLAALTVMAVTVGKAFVIDMSSLVGLWRALSFFGLGLALIALAWVYRRFVVVAPRV</sequence>
<organism evidence="3 4">
    <name type="scientific">Plastoroseomonas arctica</name>
    <dbReference type="NCBI Taxonomy" id="1509237"/>
    <lineage>
        <taxon>Bacteria</taxon>
        <taxon>Pseudomonadati</taxon>
        <taxon>Pseudomonadota</taxon>
        <taxon>Alphaproteobacteria</taxon>
        <taxon>Acetobacterales</taxon>
        <taxon>Acetobacteraceae</taxon>
        <taxon>Plastoroseomonas</taxon>
    </lineage>
</organism>
<accession>A0AAF1K421</accession>
<feature type="transmembrane region" description="Helical" evidence="2">
    <location>
        <begin position="522"/>
        <end position="539"/>
    </location>
</feature>
<feature type="transmembrane region" description="Helical" evidence="2">
    <location>
        <begin position="831"/>
        <end position="849"/>
    </location>
</feature>
<protein>
    <submittedName>
        <fullName evidence="3">DUF2339 domain-containing protein</fullName>
    </submittedName>
</protein>
<feature type="transmembrane region" description="Helical" evidence="2">
    <location>
        <begin position="435"/>
        <end position="456"/>
    </location>
</feature>
<feature type="transmembrane region" description="Helical" evidence="2">
    <location>
        <begin position="389"/>
        <end position="410"/>
    </location>
</feature>
<dbReference type="InterPro" id="IPR014600">
    <property type="entry name" value="UCP035905_mem"/>
</dbReference>
<feature type="transmembrane region" description="Helical" evidence="2">
    <location>
        <begin position="216"/>
        <end position="246"/>
    </location>
</feature>
<feature type="transmembrane region" description="Helical" evidence="2">
    <location>
        <begin position="768"/>
        <end position="785"/>
    </location>
</feature>
<feature type="transmembrane region" description="Helical" evidence="2">
    <location>
        <begin position="363"/>
        <end position="382"/>
    </location>
</feature>
<dbReference type="AlphaFoldDB" id="A0AAF1K421"/>
<reference evidence="3" key="1">
    <citation type="submission" date="2020-01" db="EMBL/GenBank/DDBJ databases">
        <authorList>
            <person name="Rat A."/>
        </authorList>
    </citation>
    <scope>NUCLEOTIDE SEQUENCE</scope>
    <source>
        <strain evidence="3">LMG 28251</strain>
    </source>
</reference>
<dbReference type="RefSeq" id="WP_211874326.1">
    <property type="nucleotide sequence ID" value="NZ_JAAEDH010000010.1"/>
</dbReference>
<feature type="transmembrane region" description="Helical" evidence="2">
    <location>
        <begin position="493"/>
        <end position="513"/>
    </location>
</feature>
<keyword evidence="4" id="KW-1185">Reference proteome</keyword>
<reference evidence="3" key="2">
    <citation type="journal article" date="2021" name="Syst. Appl. Microbiol.">
        <title>Roseomonas hellenica sp. nov., isolated from roots of wild-growing Alkanna tinctoria.</title>
        <authorList>
            <person name="Rat A."/>
            <person name="Naranjo H.D."/>
            <person name="Lebbe L."/>
            <person name="Cnockaert M."/>
            <person name="Krigas N."/>
            <person name="Grigoriadou K."/>
            <person name="Maloupa E."/>
            <person name="Willems A."/>
        </authorList>
    </citation>
    <scope>NUCLEOTIDE SEQUENCE</scope>
    <source>
        <strain evidence="3">LMG 28251</strain>
    </source>
</reference>
<dbReference type="EMBL" id="JAAEDH010000010">
    <property type="protein sequence ID" value="MBR0655490.1"/>
    <property type="molecule type" value="Genomic_DNA"/>
</dbReference>